<dbReference type="PANTHER" id="PTHR23227">
    <property type="entry name" value="BUCENTAUR RELATED"/>
    <property type="match status" value="1"/>
</dbReference>
<evidence type="ECO:0000313" key="2">
    <source>
        <dbReference type="Proteomes" id="UP000269396"/>
    </source>
</evidence>
<feature type="non-terminal residue" evidence="1">
    <location>
        <position position="281"/>
    </location>
</feature>
<dbReference type="EMBL" id="UZAL01043698">
    <property type="protein sequence ID" value="VDP81633.1"/>
    <property type="molecule type" value="Genomic_DNA"/>
</dbReference>
<accession>A0A183Q0I4</accession>
<dbReference type="InterPro" id="IPR027124">
    <property type="entry name" value="Swc5/CFDP1/2"/>
</dbReference>
<protein>
    <submittedName>
        <fullName evidence="1">Uncharacterized protein</fullName>
    </submittedName>
</protein>
<sequence>MQVGQQRLASGELLLYSGQDEENAPHTQRVAVMLSKQARNAIIEWESHGPRIIKASFKTKKESSSMNVIQRYAPTNDYNEDAKDQFCDRLESIVEKCPTKNVTILMGDLNANVGMDNTGYEDIMGRHELGERNENERRNKKAAINTSRTRAEKTKTEAEYTEVNKQVKKSIRTDKRKYVEDLATTAEKASSEGNMRQLYDITKKLSGNRRKPERPVKSKEGEVITSIEEQQNRRVEHFKELLNRPAPLNPPNIEAVLTELPIDVDPPTIEEISMAIRQIKS</sequence>
<dbReference type="SUPFAM" id="SSF56219">
    <property type="entry name" value="DNase I-like"/>
    <property type="match status" value="1"/>
</dbReference>
<dbReference type="InterPro" id="IPR036691">
    <property type="entry name" value="Endo/exonu/phosph_ase_sf"/>
</dbReference>
<dbReference type="AlphaFoldDB" id="A0A183Q0I4"/>
<dbReference type="Gene3D" id="3.60.10.10">
    <property type="entry name" value="Endonuclease/exonuclease/phosphatase"/>
    <property type="match status" value="1"/>
</dbReference>
<name>A0A183Q0I4_9TREM</name>
<organism evidence="1 2">
    <name type="scientific">Schistosoma mattheei</name>
    <dbReference type="NCBI Taxonomy" id="31246"/>
    <lineage>
        <taxon>Eukaryota</taxon>
        <taxon>Metazoa</taxon>
        <taxon>Spiralia</taxon>
        <taxon>Lophotrochozoa</taxon>
        <taxon>Platyhelminthes</taxon>
        <taxon>Trematoda</taxon>
        <taxon>Digenea</taxon>
        <taxon>Strigeidida</taxon>
        <taxon>Schistosomatoidea</taxon>
        <taxon>Schistosomatidae</taxon>
        <taxon>Schistosoma</taxon>
    </lineage>
</organism>
<dbReference type="PANTHER" id="PTHR23227:SF67">
    <property type="entry name" value="CRANIOFACIAL DEVELOPMENT PROTEIN 2-LIKE"/>
    <property type="match status" value="1"/>
</dbReference>
<dbReference type="Proteomes" id="UP000269396">
    <property type="component" value="Unassembled WGS sequence"/>
</dbReference>
<evidence type="ECO:0000313" key="1">
    <source>
        <dbReference type="EMBL" id="VDP81633.1"/>
    </source>
</evidence>
<keyword evidence="2" id="KW-1185">Reference proteome</keyword>
<proteinExistence type="predicted"/>
<gene>
    <name evidence="1" type="ORF">SMTD_LOCUS20121</name>
</gene>
<reference evidence="1 2" key="1">
    <citation type="submission" date="2018-11" db="EMBL/GenBank/DDBJ databases">
        <authorList>
            <consortium name="Pathogen Informatics"/>
        </authorList>
    </citation>
    <scope>NUCLEOTIDE SEQUENCE [LARGE SCALE GENOMIC DNA]</scope>
    <source>
        <strain>Denwood</strain>
        <strain evidence="2">Zambia</strain>
    </source>
</reference>